<name>A0ABW2F1V4_9BACL</name>
<dbReference type="Proteomes" id="UP001596378">
    <property type="component" value="Unassembled WGS sequence"/>
</dbReference>
<dbReference type="RefSeq" id="WP_378046983.1">
    <property type="nucleotide sequence ID" value="NZ_JBHMDN010000012.1"/>
</dbReference>
<protein>
    <submittedName>
        <fullName evidence="6">Iron-sulfur cluster repair di-iron protein</fullName>
    </submittedName>
</protein>
<evidence type="ECO:0000256" key="4">
    <source>
        <dbReference type="ARBA" id="ARBA00023004"/>
    </source>
</evidence>
<keyword evidence="7" id="KW-1185">Reference proteome</keyword>
<dbReference type="EMBL" id="JBHTAI010000001">
    <property type="protein sequence ID" value="MFC7147110.1"/>
    <property type="molecule type" value="Genomic_DNA"/>
</dbReference>
<keyword evidence="2" id="KW-0963">Cytoplasm</keyword>
<keyword evidence="3" id="KW-0479">Metal-binding</keyword>
<dbReference type="Pfam" id="PF01814">
    <property type="entry name" value="Hemerythrin"/>
    <property type="match status" value="1"/>
</dbReference>
<dbReference type="NCBIfam" id="TIGR03652">
    <property type="entry name" value="FeS_repair_RIC"/>
    <property type="match status" value="1"/>
</dbReference>
<dbReference type="PANTHER" id="PTHR36438">
    <property type="entry name" value="IRON-SULFUR CLUSTER REPAIR PROTEIN YTFE"/>
    <property type="match status" value="1"/>
</dbReference>
<feature type="domain" description="Hemerythrin-like" evidence="5">
    <location>
        <begin position="86"/>
        <end position="232"/>
    </location>
</feature>
<sequence length="237" mass="26790">MSQRFNGEERIGDIVADFPGASRLFKEAKIDFCCGGDRKLSEAAGGQGLSLDELTSRLNASYAEAAARNEAVETDWKTAPIPDFIDHIVERHHDYLKKELPHIGELLTKVLRVHGAGHPELALLHRRFHQMKIELDQHLIAEEETLFPLLKRYAAEPGEEAREKAVAGLDDLEKDHSVVGDYLKEMREKSDGYALPPEACRTYTLAFGKLVELEADLFEHIHLENNVLFPRIEQARL</sequence>
<keyword evidence="4" id="KW-0408">Iron</keyword>
<proteinExistence type="predicted"/>
<organism evidence="6 7">
    <name type="scientific">Cohnella cellulosilytica</name>
    <dbReference type="NCBI Taxonomy" id="986710"/>
    <lineage>
        <taxon>Bacteria</taxon>
        <taxon>Bacillati</taxon>
        <taxon>Bacillota</taxon>
        <taxon>Bacilli</taxon>
        <taxon>Bacillales</taxon>
        <taxon>Paenibacillaceae</taxon>
        <taxon>Cohnella</taxon>
    </lineage>
</organism>
<dbReference type="InterPro" id="IPR012312">
    <property type="entry name" value="Hemerythrin-like"/>
</dbReference>
<dbReference type="Gene3D" id="1.20.120.520">
    <property type="entry name" value="nmb1532 protein domain like"/>
    <property type="match status" value="1"/>
</dbReference>
<accession>A0ABW2F1V4</accession>
<gene>
    <name evidence="6" type="primary">ric</name>
    <name evidence="6" type="ORF">ACFQMJ_01070</name>
</gene>
<dbReference type="Pfam" id="PF04405">
    <property type="entry name" value="ScdA_N"/>
    <property type="match status" value="1"/>
</dbReference>
<comment type="subcellular location">
    <subcellularLocation>
        <location evidence="1">Cytoplasm</location>
    </subcellularLocation>
</comment>
<evidence type="ECO:0000313" key="7">
    <source>
        <dbReference type="Proteomes" id="UP001596378"/>
    </source>
</evidence>
<evidence type="ECO:0000259" key="5">
    <source>
        <dbReference type="Pfam" id="PF01814"/>
    </source>
</evidence>
<evidence type="ECO:0000256" key="1">
    <source>
        <dbReference type="ARBA" id="ARBA00004496"/>
    </source>
</evidence>
<reference evidence="7" key="1">
    <citation type="journal article" date="2019" name="Int. J. Syst. Evol. Microbiol.">
        <title>The Global Catalogue of Microorganisms (GCM) 10K type strain sequencing project: providing services to taxonomists for standard genome sequencing and annotation.</title>
        <authorList>
            <consortium name="The Broad Institute Genomics Platform"/>
            <consortium name="The Broad Institute Genome Sequencing Center for Infectious Disease"/>
            <person name="Wu L."/>
            <person name="Ma J."/>
        </authorList>
    </citation>
    <scope>NUCLEOTIDE SEQUENCE [LARGE SCALE GENOMIC DNA]</scope>
    <source>
        <strain evidence="7">KCTC 12907</strain>
    </source>
</reference>
<evidence type="ECO:0000313" key="6">
    <source>
        <dbReference type="EMBL" id="MFC7147110.1"/>
    </source>
</evidence>
<evidence type="ECO:0000256" key="3">
    <source>
        <dbReference type="ARBA" id="ARBA00022723"/>
    </source>
</evidence>
<evidence type="ECO:0000256" key="2">
    <source>
        <dbReference type="ARBA" id="ARBA00022490"/>
    </source>
</evidence>
<dbReference type="PANTHER" id="PTHR36438:SF1">
    <property type="entry name" value="IRON-SULFUR CLUSTER REPAIR PROTEIN YTFE"/>
    <property type="match status" value="1"/>
</dbReference>
<dbReference type="InterPro" id="IPR019903">
    <property type="entry name" value="RIC_family"/>
</dbReference>
<comment type="caution">
    <text evidence="6">The sequence shown here is derived from an EMBL/GenBank/DDBJ whole genome shotgun (WGS) entry which is preliminary data.</text>
</comment>